<dbReference type="Pfam" id="PF25601">
    <property type="entry name" value="AAA_lid_14"/>
    <property type="match status" value="1"/>
</dbReference>
<dbReference type="EMBL" id="JWIC01000005">
    <property type="protein sequence ID" value="KID57694.1"/>
    <property type="molecule type" value="Genomic_DNA"/>
</dbReference>
<dbReference type="InterPro" id="IPR009057">
    <property type="entry name" value="Homeodomain-like_sf"/>
</dbReference>
<dbReference type="RefSeq" id="WP_039609461.1">
    <property type="nucleotide sequence ID" value="NZ_JWIC01000005.1"/>
</dbReference>
<dbReference type="PROSITE" id="PS00676">
    <property type="entry name" value="SIGMA54_INTERACT_2"/>
    <property type="match status" value="1"/>
</dbReference>
<dbReference type="PROSITE" id="PS50110">
    <property type="entry name" value="RESPONSE_REGULATORY"/>
    <property type="match status" value="1"/>
</dbReference>
<dbReference type="Pfam" id="PF00158">
    <property type="entry name" value="Sigma54_activat"/>
    <property type="match status" value="1"/>
</dbReference>
<dbReference type="InterPro" id="IPR011006">
    <property type="entry name" value="CheY-like_superfamily"/>
</dbReference>
<comment type="caution">
    <text evidence="11">The sequence shown here is derived from an EMBL/GenBank/DDBJ whole genome shotgun (WGS) entry which is preliminary data.</text>
</comment>
<protein>
    <submittedName>
        <fullName evidence="11">Fis family transcriptional regulator</fullName>
    </submittedName>
</protein>
<evidence type="ECO:0000256" key="4">
    <source>
        <dbReference type="ARBA" id="ARBA00023012"/>
    </source>
</evidence>
<dbReference type="Gene3D" id="3.40.50.2300">
    <property type="match status" value="1"/>
</dbReference>
<dbReference type="Pfam" id="PF00072">
    <property type="entry name" value="Response_reg"/>
    <property type="match status" value="1"/>
</dbReference>
<dbReference type="Gene3D" id="1.10.10.60">
    <property type="entry name" value="Homeodomain-like"/>
    <property type="match status" value="1"/>
</dbReference>
<dbReference type="GO" id="GO:0005524">
    <property type="term" value="F:ATP binding"/>
    <property type="evidence" value="ECO:0007669"/>
    <property type="project" value="UniProtKB-KW"/>
</dbReference>
<dbReference type="PANTHER" id="PTHR32071:SF21">
    <property type="entry name" value="TRANSCRIPTIONAL REGULATORY PROTEIN FLGR"/>
    <property type="match status" value="1"/>
</dbReference>
<dbReference type="InterPro" id="IPR002197">
    <property type="entry name" value="HTH_Fis"/>
</dbReference>
<keyword evidence="5" id="KW-0805">Transcription regulation</keyword>
<evidence type="ECO:0000256" key="8">
    <source>
        <dbReference type="PROSITE-ProRule" id="PRU00169"/>
    </source>
</evidence>
<dbReference type="Pfam" id="PF02954">
    <property type="entry name" value="HTH_8"/>
    <property type="match status" value="1"/>
</dbReference>
<dbReference type="Gene3D" id="3.40.50.300">
    <property type="entry name" value="P-loop containing nucleotide triphosphate hydrolases"/>
    <property type="match status" value="1"/>
</dbReference>
<evidence type="ECO:0000313" key="11">
    <source>
        <dbReference type="EMBL" id="KID57694.1"/>
    </source>
</evidence>
<feature type="domain" description="Sigma-54 factor interaction" evidence="9">
    <location>
        <begin position="137"/>
        <end position="357"/>
    </location>
</feature>
<dbReference type="InterPro" id="IPR001789">
    <property type="entry name" value="Sig_transdc_resp-reg_receiver"/>
</dbReference>
<gene>
    <name evidence="11" type="ORF">JF50_11055</name>
</gene>
<evidence type="ECO:0000313" key="12">
    <source>
        <dbReference type="Proteomes" id="UP000031327"/>
    </source>
</evidence>
<proteinExistence type="predicted"/>
<accession>A0A0C1MKW0</accession>
<dbReference type="InterPro" id="IPR002078">
    <property type="entry name" value="Sigma_54_int"/>
</dbReference>
<dbReference type="GO" id="GO:0006355">
    <property type="term" value="P:regulation of DNA-templated transcription"/>
    <property type="evidence" value="ECO:0007669"/>
    <property type="project" value="InterPro"/>
</dbReference>
<dbReference type="InterPro" id="IPR058031">
    <property type="entry name" value="AAA_lid_NorR"/>
</dbReference>
<dbReference type="OrthoDB" id="9804019at2"/>
<dbReference type="CDD" id="cd00009">
    <property type="entry name" value="AAA"/>
    <property type="match status" value="1"/>
</dbReference>
<sequence>MSNKILVVEDDAGLREALLDTLELAGIDCVEADSAEQAMVLLKQQSFSLVVSDVQMGQMSGIDLLKSIKLNFPNLPVLMMTAYATIDDAVEAMRLGAIDYMAKPFAPEVLLNMVSRYMPEKEKETDGPIVADAKSLQLLSLAKKVAQSDASVMVLGPSGSGKEVLARYIHDSSERKSEPFVAINCAAIPENMLEATLFGYEKGAFTGAIQACPGKFEQAQKGTILLDEITEMDLGLQAKLLRVLQEREVERLGGRKTIELDVRVLATSNRDLKDAVAEGKFREDLYYRLNVFPLTWLPLKDRAADIVPLAKHLIERHCQKSSQPVPSLTTAAQQKLLQHAWPGNVRELDNVVQRALILQQGGQVSDSDIFIENLTPIELVTEAAFTAMPVELDVSPYHSEPVAESVSTQHSDSMSYKEELQDKEHQIILDTLTRCNGKRKDVAEILGISPRTLRYKLAKMRDLGLPVPA</sequence>
<keyword evidence="6" id="KW-0238">DNA-binding</keyword>
<dbReference type="PROSITE" id="PS50045">
    <property type="entry name" value="SIGMA54_INTERACT_4"/>
    <property type="match status" value="1"/>
</dbReference>
<dbReference type="PRINTS" id="PR01590">
    <property type="entry name" value="HTHFIS"/>
</dbReference>
<keyword evidence="3" id="KW-0067">ATP-binding</keyword>
<dbReference type="Proteomes" id="UP000031327">
    <property type="component" value="Unassembled WGS sequence"/>
</dbReference>
<dbReference type="PANTHER" id="PTHR32071">
    <property type="entry name" value="TRANSCRIPTIONAL REGULATORY PROTEIN"/>
    <property type="match status" value="1"/>
</dbReference>
<keyword evidence="2" id="KW-0547">Nucleotide-binding</keyword>
<feature type="modified residue" description="4-aspartylphosphate" evidence="8">
    <location>
        <position position="53"/>
    </location>
</feature>
<dbReference type="PROSITE" id="PS00688">
    <property type="entry name" value="SIGMA54_INTERACT_3"/>
    <property type="match status" value="1"/>
</dbReference>
<evidence type="ECO:0000256" key="1">
    <source>
        <dbReference type="ARBA" id="ARBA00022553"/>
    </source>
</evidence>
<dbReference type="GO" id="GO:0043565">
    <property type="term" value="F:sequence-specific DNA binding"/>
    <property type="evidence" value="ECO:0007669"/>
    <property type="project" value="InterPro"/>
</dbReference>
<dbReference type="InterPro" id="IPR025944">
    <property type="entry name" value="Sigma_54_int_dom_CS"/>
</dbReference>
<organism evidence="11 12">
    <name type="scientific">Pseudoalteromonas luteoviolacea</name>
    <dbReference type="NCBI Taxonomy" id="43657"/>
    <lineage>
        <taxon>Bacteria</taxon>
        <taxon>Pseudomonadati</taxon>
        <taxon>Pseudomonadota</taxon>
        <taxon>Gammaproteobacteria</taxon>
        <taxon>Alteromonadales</taxon>
        <taxon>Pseudoalteromonadaceae</taxon>
        <taxon>Pseudoalteromonas</taxon>
    </lineage>
</organism>
<dbReference type="SUPFAM" id="SSF52540">
    <property type="entry name" value="P-loop containing nucleoside triphosphate hydrolases"/>
    <property type="match status" value="1"/>
</dbReference>
<keyword evidence="1 8" id="KW-0597">Phosphoprotein</keyword>
<evidence type="ECO:0000256" key="5">
    <source>
        <dbReference type="ARBA" id="ARBA00023015"/>
    </source>
</evidence>
<evidence type="ECO:0000259" key="9">
    <source>
        <dbReference type="PROSITE" id="PS50045"/>
    </source>
</evidence>
<dbReference type="FunFam" id="3.40.50.2300:FF:000018">
    <property type="entry name" value="DNA-binding transcriptional regulator NtrC"/>
    <property type="match status" value="1"/>
</dbReference>
<evidence type="ECO:0000256" key="2">
    <source>
        <dbReference type="ARBA" id="ARBA00022741"/>
    </source>
</evidence>
<keyword evidence="4" id="KW-0902">Two-component regulatory system</keyword>
<dbReference type="SMART" id="SM00382">
    <property type="entry name" value="AAA"/>
    <property type="match status" value="1"/>
</dbReference>
<keyword evidence="7" id="KW-0804">Transcription</keyword>
<reference evidence="11 12" key="1">
    <citation type="submission" date="2014-12" db="EMBL/GenBank/DDBJ databases">
        <title>Draft Genome Sequence of Pseudoalteromonas luteoviolacea HI1.</title>
        <authorList>
            <person name="Asahina A.Y."/>
            <person name="Hadfield M.G."/>
        </authorList>
    </citation>
    <scope>NUCLEOTIDE SEQUENCE [LARGE SCALE GENOMIC DNA]</scope>
    <source>
        <strain evidence="11 12">HI1</strain>
    </source>
</reference>
<dbReference type="Gene3D" id="1.10.8.60">
    <property type="match status" value="1"/>
</dbReference>
<dbReference type="SMART" id="SM00448">
    <property type="entry name" value="REC"/>
    <property type="match status" value="1"/>
</dbReference>
<dbReference type="SUPFAM" id="SSF46689">
    <property type="entry name" value="Homeodomain-like"/>
    <property type="match status" value="1"/>
</dbReference>
<dbReference type="AlphaFoldDB" id="A0A0C1MKW0"/>
<evidence type="ECO:0000256" key="7">
    <source>
        <dbReference type="ARBA" id="ARBA00023163"/>
    </source>
</evidence>
<dbReference type="FunFam" id="3.40.50.300:FF:000006">
    <property type="entry name" value="DNA-binding transcriptional regulator NtrC"/>
    <property type="match status" value="1"/>
</dbReference>
<name>A0A0C1MKW0_9GAMM</name>
<evidence type="ECO:0000256" key="3">
    <source>
        <dbReference type="ARBA" id="ARBA00022840"/>
    </source>
</evidence>
<dbReference type="SUPFAM" id="SSF52172">
    <property type="entry name" value="CheY-like"/>
    <property type="match status" value="1"/>
</dbReference>
<dbReference type="InterPro" id="IPR027417">
    <property type="entry name" value="P-loop_NTPase"/>
</dbReference>
<dbReference type="InterPro" id="IPR025943">
    <property type="entry name" value="Sigma_54_int_dom_ATP-bd_2"/>
</dbReference>
<dbReference type="GO" id="GO:0000160">
    <property type="term" value="P:phosphorelay signal transduction system"/>
    <property type="evidence" value="ECO:0007669"/>
    <property type="project" value="UniProtKB-KW"/>
</dbReference>
<evidence type="ECO:0000256" key="6">
    <source>
        <dbReference type="ARBA" id="ARBA00023125"/>
    </source>
</evidence>
<feature type="domain" description="Response regulatory" evidence="10">
    <location>
        <begin position="4"/>
        <end position="118"/>
    </location>
</feature>
<dbReference type="InterPro" id="IPR003593">
    <property type="entry name" value="AAA+_ATPase"/>
</dbReference>
<evidence type="ECO:0000259" key="10">
    <source>
        <dbReference type="PROSITE" id="PS50110"/>
    </source>
</evidence>